<organism evidence="2 3">
    <name type="scientific">Coniosporium apollinis (strain CBS 100218)</name>
    <name type="common">Rock-inhabiting black yeast</name>
    <dbReference type="NCBI Taxonomy" id="1168221"/>
    <lineage>
        <taxon>Eukaryota</taxon>
        <taxon>Fungi</taxon>
        <taxon>Dikarya</taxon>
        <taxon>Ascomycota</taxon>
        <taxon>Pezizomycotina</taxon>
        <taxon>Dothideomycetes</taxon>
        <taxon>Dothideomycetes incertae sedis</taxon>
        <taxon>Coniosporium</taxon>
    </lineage>
</organism>
<evidence type="ECO:0000313" key="2">
    <source>
        <dbReference type="EMBL" id="EON61545.1"/>
    </source>
</evidence>
<dbReference type="OMA" id="WLHVPME"/>
<proteinExistence type="predicted"/>
<dbReference type="RefSeq" id="XP_007776862.1">
    <property type="nucleotide sequence ID" value="XM_007778672.1"/>
</dbReference>
<dbReference type="Gene3D" id="3.30.230.90">
    <property type="match status" value="1"/>
</dbReference>
<reference evidence="3" key="1">
    <citation type="submission" date="2012-06" db="EMBL/GenBank/DDBJ databases">
        <title>The genome sequence of Coniosporium apollinis CBS 100218.</title>
        <authorList>
            <consortium name="The Broad Institute Genome Sequencing Platform"/>
            <person name="Cuomo C."/>
            <person name="Gorbushina A."/>
            <person name="Noack S."/>
            <person name="Walker B."/>
            <person name="Young S.K."/>
            <person name="Zeng Q."/>
            <person name="Gargeya S."/>
            <person name="Fitzgerald M."/>
            <person name="Haas B."/>
            <person name="Abouelleil A."/>
            <person name="Alvarado L."/>
            <person name="Arachchi H.M."/>
            <person name="Berlin A.M."/>
            <person name="Chapman S.B."/>
            <person name="Goldberg J."/>
            <person name="Griggs A."/>
            <person name="Gujja S."/>
            <person name="Hansen M."/>
            <person name="Howarth C."/>
            <person name="Imamovic A."/>
            <person name="Larimer J."/>
            <person name="McCowan C."/>
            <person name="Montmayeur A."/>
            <person name="Murphy C."/>
            <person name="Neiman D."/>
            <person name="Pearson M."/>
            <person name="Priest M."/>
            <person name="Roberts A."/>
            <person name="Saif S."/>
            <person name="Shea T."/>
            <person name="Sisk P."/>
            <person name="Sykes S."/>
            <person name="Wortman J."/>
            <person name="Nusbaum C."/>
            <person name="Birren B."/>
        </authorList>
    </citation>
    <scope>NUCLEOTIDE SEQUENCE [LARGE SCALE GENOMIC DNA]</scope>
    <source>
        <strain evidence="3">CBS 100218</strain>
    </source>
</reference>
<name>R7YI26_CONA1</name>
<keyword evidence="3" id="KW-1185">Reference proteome</keyword>
<feature type="compositionally biased region" description="Low complexity" evidence="1">
    <location>
        <begin position="87"/>
        <end position="100"/>
    </location>
</feature>
<sequence>MAQPPPSSPVVPSLYPARSKTLSGDVNGIPTSILYMSFSDKILVTISQRGRLAHWVHVPLDSPTALDPSTQPPHSSSAYDADDSDSEAPPSDLLPLPHLTATPLLGGTDPAISTPGQLLATQIASAIAVRDADERRTVVVGMGLERGFGAPGRSSGREEFVGVVELVLRCLG</sequence>
<dbReference type="STRING" id="1168221.R7YI26"/>
<accession>R7YI26</accession>
<dbReference type="GO" id="GO:0043248">
    <property type="term" value="P:proteasome assembly"/>
    <property type="evidence" value="ECO:0007669"/>
    <property type="project" value="InterPro"/>
</dbReference>
<dbReference type="Proteomes" id="UP000016924">
    <property type="component" value="Unassembled WGS sequence"/>
</dbReference>
<dbReference type="EMBL" id="JH767556">
    <property type="protein sequence ID" value="EON61545.1"/>
    <property type="molecule type" value="Genomic_DNA"/>
</dbReference>
<dbReference type="HOGENOM" id="CLU_138059_0_0_1"/>
<gene>
    <name evidence="2" type="ORF">W97_00760</name>
</gene>
<dbReference type="InterPro" id="IPR053720">
    <property type="entry name" value="Psm_Assembly_Chaperone"/>
</dbReference>
<dbReference type="AlphaFoldDB" id="R7YI26"/>
<dbReference type="PANTHER" id="PTHR31051">
    <property type="entry name" value="PROTEASOME ASSEMBLY CHAPERONE 3"/>
    <property type="match status" value="1"/>
</dbReference>
<dbReference type="GeneID" id="19898071"/>
<protein>
    <recommendedName>
        <fullName evidence="4">Proteasome assembly chaperone 3</fullName>
    </recommendedName>
</protein>
<dbReference type="InterPro" id="IPR018788">
    <property type="entry name" value="Proteasome_assmbl_chp_3"/>
</dbReference>
<feature type="region of interest" description="Disordered" evidence="1">
    <location>
        <begin position="63"/>
        <end position="100"/>
    </location>
</feature>
<evidence type="ECO:0008006" key="4">
    <source>
        <dbReference type="Google" id="ProtNLM"/>
    </source>
</evidence>
<dbReference type="eggNOG" id="ENOG502S447">
    <property type="taxonomic scope" value="Eukaryota"/>
</dbReference>
<evidence type="ECO:0000256" key="1">
    <source>
        <dbReference type="SAM" id="MobiDB-lite"/>
    </source>
</evidence>
<evidence type="ECO:0000313" key="3">
    <source>
        <dbReference type="Proteomes" id="UP000016924"/>
    </source>
</evidence>
<dbReference type="OrthoDB" id="5593278at2759"/>
<dbReference type="PANTHER" id="PTHR31051:SF1">
    <property type="entry name" value="PROTEASOME ASSEMBLY CHAPERONE 3"/>
    <property type="match status" value="1"/>
</dbReference>